<dbReference type="FunFam" id="3.30.40.10:FF:000539">
    <property type="entry name" value="Ring finger domain protein"/>
    <property type="match status" value="1"/>
</dbReference>
<evidence type="ECO:0000259" key="4">
    <source>
        <dbReference type="PROSITE" id="PS50089"/>
    </source>
</evidence>
<name>A0A6H0XL24_9PEZI</name>
<keyword evidence="1" id="KW-0479">Metal-binding</keyword>
<organism evidence="5 6">
    <name type="scientific">Peltaster fructicola</name>
    <dbReference type="NCBI Taxonomy" id="286661"/>
    <lineage>
        <taxon>Eukaryota</taxon>
        <taxon>Fungi</taxon>
        <taxon>Dikarya</taxon>
        <taxon>Ascomycota</taxon>
        <taxon>Pezizomycotina</taxon>
        <taxon>Dothideomycetes</taxon>
        <taxon>Dothideomycetes incertae sedis</taxon>
        <taxon>Peltaster</taxon>
    </lineage>
</organism>
<dbReference type="InterPro" id="IPR001841">
    <property type="entry name" value="Znf_RING"/>
</dbReference>
<feature type="compositionally biased region" description="Basic and acidic residues" evidence="2">
    <location>
        <begin position="152"/>
        <end position="163"/>
    </location>
</feature>
<feature type="compositionally biased region" description="Acidic residues" evidence="2">
    <location>
        <begin position="202"/>
        <end position="211"/>
    </location>
</feature>
<dbReference type="SMART" id="SM00184">
    <property type="entry name" value="RING"/>
    <property type="match status" value="1"/>
</dbReference>
<feature type="region of interest" description="Disordered" evidence="2">
    <location>
        <begin position="1"/>
        <end position="29"/>
    </location>
</feature>
<dbReference type="Proteomes" id="UP000503462">
    <property type="component" value="Chromosome 1"/>
</dbReference>
<feature type="region of interest" description="Disordered" evidence="2">
    <location>
        <begin position="118"/>
        <end position="211"/>
    </location>
</feature>
<feature type="transmembrane region" description="Helical" evidence="3">
    <location>
        <begin position="34"/>
        <end position="59"/>
    </location>
</feature>
<keyword evidence="1" id="KW-0863">Zinc-finger</keyword>
<dbReference type="AlphaFoldDB" id="A0A6H0XL24"/>
<evidence type="ECO:0000313" key="5">
    <source>
        <dbReference type="EMBL" id="QIW95446.1"/>
    </source>
</evidence>
<dbReference type="PROSITE" id="PS50089">
    <property type="entry name" value="ZF_RING_2"/>
    <property type="match status" value="1"/>
</dbReference>
<dbReference type="InterPro" id="IPR051826">
    <property type="entry name" value="E3_ubiquitin-ligase_domain"/>
</dbReference>
<keyword evidence="3" id="KW-1133">Transmembrane helix</keyword>
<keyword evidence="3" id="KW-0472">Membrane</keyword>
<evidence type="ECO:0000256" key="2">
    <source>
        <dbReference type="SAM" id="MobiDB-lite"/>
    </source>
</evidence>
<dbReference type="OrthoDB" id="8062037at2759"/>
<accession>A0A6H0XL24</accession>
<gene>
    <name evidence="5" type="ORF">AMS68_000964</name>
</gene>
<dbReference type="SUPFAM" id="SSF57850">
    <property type="entry name" value="RING/U-box"/>
    <property type="match status" value="1"/>
</dbReference>
<evidence type="ECO:0000256" key="1">
    <source>
        <dbReference type="PROSITE-ProRule" id="PRU00175"/>
    </source>
</evidence>
<dbReference type="GO" id="GO:0008270">
    <property type="term" value="F:zinc ion binding"/>
    <property type="evidence" value="ECO:0007669"/>
    <property type="project" value="UniProtKB-KW"/>
</dbReference>
<dbReference type="CDD" id="cd16454">
    <property type="entry name" value="RING-H2_PA-TM-RING"/>
    <property type="match status" value="1"/>
</dbReference>
<feature type="region of interest" description="Disordered" evidence="2">
    <location>
        <begin position="320"/>
        <end position="397"/>
    </location>
</feature>
<reference evidence="5 6" key="1">
    <citation type="journal article" date="2016" name="Sci. Rep.">
        <title>Peltaster fructicola genome reveals evolution from an invasive phytopathogen to an ectophytic parasite.</title>
        <authorList>
            <person name="Xu C."/>
            <person name="Chen H."/>
            <person name="Gleason M.L."/>
            <person name="Xu J.R."/>
            <person name="Liu H."/>
            <person name="Zhang R."/>
            <person name="Sun G."/>
        </authorList>
    </citation>
    <scope>NUCLEOTIDE SEQUENCE [LARGE SCALE GENOMIC DNA]</scope>
    <source>
        <strain evidence="5 6">LNHT1506</strain>
    </source>
</reference>
<evidence type="ECO:0000256" key="3">
    <source>
        <dbReference type="SAM" id="Phobius"/>
    </source>
</evidence>
<dbReference type="GO" id="GO:0061630">
    <property type="term" value="F:ubiquitin protein ligase activity"/>
    <property type="evidence" value="ECO:0007669"/>
    <property type="project" value="TreeGrafter"/>
</dbReference>
<feature type="domain" description="RING-type" evidence="4">
    <location>
        <begin position="229"/>
        <end position="270"/>
    </location>
</feature>
<sequence length="397" mass="43060">MSDTSSSTASATSSSATASSTSSSSNSGPTSSPLLFFVALGFGVVFTNLWIIVGVKYCFRYNQRNRQLRALNENGEPIDLANMNGRRRRREKKLMTMEEVNERFPLMKYKLWRSKREAEGLPTEGGVTAPPSRAVSIRSKEAARTSFQTARVSKESARVHAEPSDATIAGADASEPRKSMSVQPAVEKQPEAEARRASAATGEDEEDEDDDPIRNAVAPEMLASPGDNCAICIDTLEDDDDVRGLTCGHAFHASCVDPWLTSRRAKCPLCAADYYVQKPRPEGAEDPNVVAPAQPPPTWIGTRAGMSIRTMQILTRGPAMFNNQSGNTPRRFLGGSERPTSQGEGETTGWRSRLRMPRFGRAAPQQQYGAAAAGEHGVPEELPTPGELEAGQNNVVR</sequence>
<proteinExistence type="predicted"/>
<keyword evidence="3" id="KW-0812">Transmembrane</keyword>
<protein>
    <recommendedName>
        <fullName evidence="4">RING-type domain-containing protein</fullName>
    </recommendedName>
</protein>
<keyword evidence="6" id="KW-1185">Reference proteome</keyword>
<dbReference type="GO" id="GO:0006511">
    <property type="term" value="P:ubiquitin-dependent protein catabolic process"/>
    <property type="evidence" value="ECO:0007669"/>
    <property type="project" value="TreeGrafter"/>
</dbReference>
<feature type="region of interest" description="Disordered" evidence="2">
    <location>
        <begin position="283"/>
        <end position="302"/>
    </location>
</feature>
<feature type="compositionally biased region" description="Low complexity" evidence="2">
    <location>
        <begin position="360"/>
        <end position="374"/>
    </location>
</feature>
<dbReference type="Gene3D" id="3.30.40.10">
    <property type="entry name" value="Zinc/RING finger domain, C3HC4 (zinc finger)"/>
    <property type="match status" value="1"/>
</dbReference>
<evidence type="ECO:0000313" key="6">
    <source>
        <dbReference type="Proteomes" id="UP000503462"/>
    </source>
</evidence>
<dbReference type="PANTHER" id="PTHR22765">
    <property type="entry name" value="RING FINGER AND PROTEASE ASSOCIATED DOMAIN-CONTAINING"/>
    <property type="match status" value="1"/>
</dbReference>
<dbReference type="GO" id="GO:0005737">
    <property type="term" value="C:cytoplasm"/>
    <property type="evidence" value="ECO:0007669"/>
    <property type="project" value="TreeGrafter"/>
</dbReference>
<dbReference type="Pfam" id="PF13639">
    <property type="entry name" value="zf-RING_2"/>
    <property type="match status" value="1"/>
</dbReference>
<dbReference type="InterPro" id="IPR013083">
    <property type="entry name" value="Znf_RING/FYVE/PHD"/>
</dbReference>
<dbReference type="EMBL" id="CP051139">
    <property type="protein sequence ID" value="QIW95446.1"/>
    <property type="molecule type" value="Genomic_DNA"/>
</dbReference>
<dbReference type="PANTHER" id="PTHR22765:SF434">
    <property type="entry name" value="GB|AAD18119.1-RELATED"/>
    <property type="match status" value="1"/>
</dbReference>
<keyword evidence="1" id="KW-0862">Zinc</keyword>